<accession>A0A4Q1D587</accession>
<comment type="caution">
    <text evidence="5">The sequence shown here is derived from an EMBL/GenBank/DDBJ whole genome shotgun (WGS) entry which is preliminary data.</text>
</comment>
<feature type="domain" description="HTH luxR-type" evidence="4">
    <location>
        <begin position="1"/>
        <end position="40"/>
    </location>
</feature>
<protein>
    <recommendedName>
        <fullName evidence="4">HTH luxR-type domain-containing protein</fullName>
    </recommendedName>
</protein>
<keyword evidence="2" id="KW-0238">DNA-binding</keyword>
<name>A0A4Q1D587_9BACT</name>
<dbReference type="PANTHER" id="PTHR44688">
    <property type="entry name" value="DNA-BINDING TRANSCRIPTIONAL ACTIVATOR DEVR_DOSR"/>
    <property type="match status" value="1"/>
</dbReference>
<dbReference type="PROSITE" id="PS50043">
    <property type="entry name" value="HTH_LUXR_2"/>
    <property type="match status" value="1"/>
</dbReference>
<dbReference type="Proteomes" id="UP000290545">
    <property type="component" value="Unassembled WGS sequence"/>
</dbReference>
<evidence type="ECO:0000313" key="5">
    <source>
        <dbReference type="EMBL" id="RXK82801.1"/>
    </source>
</evidence>
<dbReference type="RefSeq" id="WP_129003488.1">
    <property type="nucleotide sequence ID" value="NZ_SDHZ01000002.1"/>
</dbReference>
<keyword evidence="1" id="KW-0805">Transcription regulation</keyword>
<organism evidence="5 6">
    <name type="scientific">Filimonas effusa</name>
    <dbReference type="NCBI Taxonomy" id="2508721"/>
    <lineage>
        <taxon>Bacteria</taxon>
        <taxon>Pseudomonadati</taxon>
        <taxon>Bacteroidota</taxon>
        <taxon>Chitinophagia</taxon>
        <taxon>Chitinophagales</taxon>
        <taxon>Chitinophagaceae</taxon>
        <taxon>Filimonas</taxon>
    </lineage>
</organism>
<sequence>MIADECGISYQTVKSHIKNIYHKLHVASMTEAVSKALRGKLV</sequence>
<dbReference type="PANTHER" id="PTHR44688:SF16">
    <property type="entry name" value="DNA-BINDING TRANSCRIPTIONAL ACTIVATOR DEVR_DOSR"/>
    <property type="match status" value="1"/>
</dbReference>
<dbReference type="InterPro" id="IPR016032">
    <property type="entry name" value="Sig_transdc_resp-reg_C-effctor"/>
</dbReference>
<evidence type="ECO:0000259" key="4">
    <source>
        <dbReference type="PROSITE" id="PS50043"/>
    </source>
</evidence>
<dbReference type="GO" id="GO:0006355">
    <property type="term" value="P:regulation of DNA-templated transcription"/>
    <property type="evidence" value="ECO:0007669"/>
    <property type="project" value="InterPro"/>
</dbReference>
<dbReference type="InterPro" id="IPR000792">
    <property type="entry name" value="Tscrpt_reg_LuxR_C"/>
</dbReference>
<dbReference type="AlphaFoldDB" id="A0A4Q1D587"/>
<dbReference type="Gene3D" id="1.10.10.10">
    <property type="entry name" value="Winged helix-like DNA-binding domain superfamily/Winged helix DNA-binding domain"/>
    <property type="match status" value="1"/>
</dbReference>
<keyword evidence="3" id="KW-0804">Transcription</keyword>
<proteinExistence type="predicted"/>
<reference evidence="5 6" key="1">
    <citation type="submission" date="2019-01" db="EMBL/GenBank/DDBJ databases">
        <title>Filimonas sp. strain TTM-71.</title>
        <authorList>
            <person name="Chen W.-M."/>
        </authorList>
    </citation>
    <scope>NUCLEOTIDE SEQUENCE [LARGE SCALE GENOMIC DNA]</scope>
    <source>
        <strain evidence="5 6">TTM-71</strain>
    </source>
</reference>
<dbReference type="OrthoDB" id="9797341at2"/>
<dbReference type="SMART" id="SM00421">
    <property type="entry name" value="HTH_LUXR"/>
    <property type="match status" value="1"/>
</dbReference>
<dbReference type="Pfam" id="PF00196">
    <property type="entry name" value="GerE"/>
    <property type="match status" value="1"/>
</dbReference>
<gene>
    <name evidence="5" type="ORF">ESB13_11725</name>
</gene>
<evidence type="ECO:0000256" key="2">
    <source>
        <dbReference type="ARBA" id="ARBA00023125"/>
    </source>
</evidence>
<evidence type="ECO:0000256" key="1">
    <source>
        <dbReference type="ARBA" id="ARBA00023015"/>
    </source>
</evidence>
<evidence type="ECO:0000313" key="6">
    <source>
        <dbReference type="Proteomes" id="UP000290545"/>
    </source>
</evidence>
<dbReference type="InterPro" id="IPR036388">
    <property type="entry name" value="WH-like_DNA-bd_sf"/>
</dbReference>
<dbReference type="EMBL" id="SDHZ01000002">
    <property type="protein sequence ID" value="RXK82801.1"/>
    <property type="molecule type" value="Genomic_DNA"/>
</dbReference>
<dbReference type="SUPFAM" id="SSF46894">
    <property type="entry name" value="C-terminal effector domain of the bipartite response regulators"/>
    <property type="match status" value="1"/>
</dbReference>
<dbReference type="GO" id="GO:0003677">
    <property type="term" value="F:DNA binding"/>
    <property type="evidence" value="ECO:0007669"/>
    <property type="project" value="UniProtKB-KW"/>
</dbReference>
<keyword evidence="6" id="KW-1185">Reference proteome</keyword>
<evidence type="ECO:0000256" key="3">
    <source>
        <dbReference type="ARBA" id="ARBA00023163"/>
    </source>
</evidence>